<comment type="similarity">
    <text evidence="1">Belongs to the GSP E family.</text>
</comment>
<sequence>MKLPDLLKHMVQMRASDLHFRAGSPPLARVDGELRRFGENLLSASTALAIAKQMMSDEQWTLFERSNEADFAYSLSGIARFRVNAFRQRGSVAVVMRVVSDHIPSMGELGLPVPVLQEWSNHERGLILVTGPTGSGKTTTLASLIDYINGMHAHNIITIEDPIEVLYQNKKSVVAQREIGSDTADFRVALRAAMRQDPDVILIGEMRDKETVEAALSAAQTGHLVLSTLHTLDSVRTVNRVIDFFAPHERPQIRLMLAEALVGIHSQRLLSRKDGGRVLASEVLVATPLVKDYIKDEDKTLLLKEVLMEDNVRGMRTFDQHLAELYEDKVITLEEALSAATSPAEVRLMLTRRGVALGT</sequence>
<organism evidence="3 4">
    <name type="scientific">Deinococcus yavapaiensis KR-236</name>
    <dbReference type="NCBI Taxonomy" id="694435"/>
    <lineage>
        <taxon>Bacteria</taxon>
        <taxon>Thermotogati</taxon>
        <taxon>Deinococcota</taxon>
        <taxon>Deinococci</taxon>
        <taxon>Deinococcales</taxon>
        <taxon>Deinococcaceae</taxon>
        <taxon>Deinococcus</taxon>
    </lineage>
</organism>
<dbReference type="RefSeq" id="WP_110885145.1">
    <property type="nucleotide sequence ID" value="NZ_QJSX01000001.1"/>
</dbReference>
<dbReference type="GO" id="GO:0005524">
    <property type="term" value="F:ATP binding"/>
    <property type="evidence" value="ECO:0007669"/>
    <property type="project" value="InterPro"/>
</dbReference>
<keyword evidence="4" id="KW-1185">Reference proteome</keyword>
<dbReference type="CDD" id="cd01131">
    <property type="entry name" value="PilT"/>
    <property type="match status" value="1"/>
</dbReference>
<reference evidence="3 4" key="1">
    <citation type="submission" date="2018-06" db="EMBL/GenBank/DDBJ databases">
        <title>Genomic Encyclopedia of Type Strains, Phase IV (KMG-IV): sequencing the most valuable type-strain genomes for metagenomic binning, comparative biology and taxonomic classification.</title>
        <authorList>
            <person name="Goeker M."/>
        </authorList>
    </citation>
    <scope>NUCLEOTIDE SEQUENCE [LARGE SCALE GENOMIC DNA]</scope>
    <source>
        <strain evidence="3 4">DSM 18048</strain>
    </source>
</reference>
<dbReference type="EMBL" id="QJSX01000001">
    <property type="protein sequence ID" value="PYE56224.1"/>
    <property type="molecule type" value="Genomic_DNA"/>
</dbReference>
<dbReference type="Gene3D" id="3.30.450.90">
    <property type="match status" value="1"/>
</dbReference>
<proteinExistence type="inferred from homology"/>
<dbReference type="SUPFAM" id="SSF52540">
    <property type="entry name" value="P-loop containing nucleoside triphosphate hydrolases"/>
    <property type="match status" value="1"/>
</dbReference>
<accession>A0A318SFK1</accession>
<feature type="domain" description="Bacterial type II secretion system protein E" evidence="2">
    <location>
        <begin position="194"/>
        <end position="208"/>
    </location>
</feature>
<dbReference type="GO" id="GO:0016887">
    <property type="term" value="F:ATP hydrolysis activity"/>
    <property type="evidence" value="ECO:0007669"/>
    <property type="project" value="InterPro"/>
</dbReference>
<evidence type="ECO:0000259" key="2">
    <source>
        <dbReference type="PROSITE" id="PS00662"/>
    </source>
</evidence>
<evidence type="ECO:0000313" key="4">
    <source>
        <dbReference type="Proteomes" id="UP000248326"/>
    </source>
</evidence>
<dbReference type="OrthoDB" id="9808272at2"/>
<dbReference type="InterPro" id="IPR003593">
    <property type="entry name" value="AAA+_ATPase"/>
</dbReference>
<dbReference type="PANTHER" id="PTHR30486">
    <property type="entry name" value="TWITCHING MOTILITY PROTEIN PILT"/>
    <property type="match status" value="1"/>
</dbReference>
<dbReference type="InterPro" id="IPR050921">
    <property type="entry name" value="T4SS_GSP_E_ATPase"/>
</dbReference>
<dbReference type="InterPro" id="IPR006321">
    <property type="entry name" value="PilT/PilU"/>
</dbReference>
<dbReference type="PROSITE" id="PS00662">
    <property type="entry name" value="T2SP_E"/>
    <property type="match status" value="1"/>
</dbReference>
<comment type="caution">
    <text evidence="3">The sequence shown here is derived from an EMBL/GenBank/DDBJ whole genome shotgun (WGS) entry which is preliminary data.</text>
</comment>
<name>A0A318SFK1_9DEIO</name>
<dbReference type="InterPro" id="IPR027417">
    <property type="entry name" value="P-loop_NTPase"/>
</dbReference>
<dbReference type="AlphaFoldDB" id="A0A318SFK1"/>
<dbReference type="Pfam" id="PF00437">
    <property type="entry name" value="T2SSE"/>
    <property type="match status" value="1"/>
</dbReference>
<dbReference type="InterPro" id="IPR001482">
    <property type="entry name" value="T2SS/T4SS_dom"/>
</dbReference>
<dbReference type="Proteomes" id="UP000248326">
    <property type="component" value="Unassembled WGS sequence"/>
</dbReference>
<dbReference type="SMART" id="SM00382">
    <property type="entry name" value="AAA"/>
    <property type="match status" value="1"/>
</dbReference>
<gene>
    <name evidence="3" type="ORF">DES52_10128</name>
</gene>
<protein>
    <submittedName>
        <fullName evidence="3">Twitching motility protein PilT</fullName>
    </submittedName>
</protein>
<evidence type="ECO:0000256" key="1">
    <source>
        <dbReference type="ARBA" id="ARBA00006611"/>
    </source>
</evidence>
<evidence type="ECO:0000313" key="3">
    <source>
        <dbReference type="EMBL" id="PYE56224.1"/>
    </source>
</evidence>
<dbReference type="Gene3D" id="3.40.50.300">
    <property type="entry name" value="P-loop containing nucleotide triphosphate hydrolases"/>
    <property type="match status" value="1"/>
</dbReference>
<dbReference type="NCBIfam" id="TIGR01420">
    <property type="entry name" value="pilT_fam"/>
    <property type="match status" value="1"/>
</dbReference>
<dbReference type="PANTHER" id="PTHR30486:SF12">
    <property type="entry name" value="TYPE IV PILUS ATPASE PILU"/>
    <property type="match status" value="1"/>
</dbReference>